<evidence type="ECO:0000313" key="3">
    <source>
        <dbReference type="Proteomes" id="UP000291572"/>
    </source>
</evidence>
<evidence type="ECO:0008006" key="4">
    <source>
        <dbReference type="Google" id="ProtNLM"/>
    </source>
</evidence>
<reference evidence="2 3" key="1">
    <citation type="submission" date="2019-02" db="EMBL/GenBank/DDBJ databases">
        <authorList>
            <person name="Feng G."/>
        </authorList>
    </citation>
    <scope>NUCLEOTIDE SEQUENCE [LARGE SCALE GENOMIC DNA]</scope>
    <source>
        <strain evidence="2 3">CCTCC AB 2011146</strain>
    </source>
</reference>
<sequence>MLRSACLGLSFLSALVMASPAAAQADDSGAWALSGGFDLIELRAGKGDDVFLWDGTFSLGNATDQLMLVTQGGGALGNQIDEVQARLFYGRTIGNATLLVGVRKDFTPHPRDLHAIIGVQGNVGTRLSWESYAFLSDNGRLTGEGQIVYQLPITDSLYLEPRVGVGWSAQGVAVDAVESGFTEGEGTLRLRYRLTPKLNIYTAVVHERLLAGTRRLARAQGDTLQSTMAVIGFGFSL</sequence>
<dbReference type="Proteomes" id="UP000291572">
    <property type="component" value="Unassembled WGS sequence"/>
</dbReference>
<keyword evidence="1" id="KW-0732">Signal</keyword>
<proteinExistence type="predicted"/>
<dbReference type="GO" id="GO:0005507">
    <property type="term" value="F:copper ion binding"/>
    <property type="evidence" value="ECO:0007669"/>
    <property type="project" value="InterPro"/>
</dbReference>
<dbReference type="OrthoDB" id="7432560at2"/>
<feature type="chain" id="PRO_5034558845" description="Copper resistance protein B" evidence="1">
    <location>
        <begin position="26"/>
        <end position="237"/>
    </location>
</feature>
<evidence type="ECO:0000256" key="1">
    <source>
        <dbReference type="SAM" id="SignalP"/>
    </source>
</evidence>
<comment type="caution">
    <text evidence="2">The sequence shown here is derived from an EMBL/GenBank/DDBJ whole genome shotgun (WGS) entry which is preliminary data.</text>
</comment>
<dbReference type="EMBL" id="SEOO01000027">
    <property type="protein sequence ID" value="RYM08971.1"/>
    <property type="molecule type" value="Genomic_DNA"/>
</dbReference>
<feature type="signal peptide" evidence="1">
    <location>
        <begin position="1"/>
        <end position="25"/>
    </location>
</feature>
<dbReference type="GO" id="GO:0006878">
    <property type="term" value="P:intracellular copper ion homeostasis"/>
    <property type="evidence" value="ECO:0007669"/>
    <property type="project" value="InterPro"/>
</dbReference>
<evidence type="ECO:0000313" key="2">
    <source>
        <dbReference type="EMBL" id="RYM08971.1"/>
    </source>
</evidence>
<dbReference type="GO" id="GO:0009279">
    <property type="term" value="C:cell outer membrane"/>
    <property type="evidence" value="ECO:0007669"/>
    <property type="project" value="InterPro"/>
</dbReference>
<accession>A0A8G2DVS2</accession>
<protein>
    <recommendedName>
        <fullName evidence="4">Copper resistance protein B</fullName>
    </recommendedName>
</protein>
<gene>
    <name evidence="2" type="ORF">EWH12_15515</name>
</gene>
<name>A0A8G2DVS2_9SPHN</name>
<organism evidence="2 3">
    <name type="scientific">Sphingobium cupriresistens</name>
    <dbReference type="NCBI Taxonomy" id="1132417"/>
    <lineage>
        <taxon>Bacteria</taxon>
        <taxon>Pseudomonadati</taxon>
        <taxon>Pseudomonadota</taxon>
        <taxon>Alphaproteobacteria</taxon>
        <taxon>Sphingomonadales</taxon>
        <taxon>Sphingomonadaceae</taxon>
        <taxon>Sphingobium</taxon>
    </lineage>
</organism>
<dbReference type="Pfam" id="PF05275">
    <property type="entry name" value="CopB"/>
    <property type="match status" value="1"/>
</dbReference>
<dbReference type="RefSeq" id="WP_129927139.1">
    <property type="nucleotide sequence ID" value="NZ_SEOO01000027.1"/>
</dbReference>
<dbReference type="AlphaFoldDB" id="A0A8G2DVS2"/>
<dbReference type="InterPro" id="IPR007939">
    <property type="entry name" value="Cu-R_B_prcur"/>
</dbReference>